<evidence type="ECO:0000313" key="3">
    <source>
        <dbReference type="EMBL" id="NMT63204.1"/>
    </source>
</evidence>
<keyword evidence="1" id="KW-1133">Transmembrane helix</keyword>
<sequence length="52" mass="5993">MPTSIFAVVLNHKLAVSSAEFWFMMQIAMIFGVLTSYPVNWWLIKRGTKEAM</sequence>
<accession>A0A7Y0WRP0</accession>
<keyword evidence="1" id="KW-0812">Transmembrane</keyword>
<protein>
    <submittedName>
        <fullName evidence="3">DUF4396 domain-containing protein</fullName>
    </submittedName>
</protein>
<comment type="caution">
    <text evidence="3">The sequence shown here is derived from an EMBL/GenBank/DDBJ whole genome shotgun (WGS) entry which is preliminary data.</text>
</comment>
<name>A0A7Y0WRP0_9GAMM</name>
<feature type="transmembrane region" description="Helical" evidence="1">
    <location>
        <begin position="21"/>
        <end position="44"/>
    </location>
</feature>
<dbReference type="RefSeq" id="WP_135954540.1">
    <property type="nucleotide sequence ID" value="NZ_JABCKY010000001.1"/>
</dbReference>
<dbReference type="AlphaFoldDB" id="A0A7Y0WRP0"/>
<organism evidence="3 4">
    <name type="scientific">Marinobacter orientalis</name>
    <dbReference type="NCBI Taxonomy" id="1928859"/>
    <lineage>
        <taxon>Bacteria</taxon>
        <taxon>Pseudomonadati</taxon>
        <taxon>Pseudomonadota</taxon>
        <taxon>Gammaproteobacteria</taxon>
        <taxon>Pseudomonadales</taxon>
        <taxon>Marinobacteraceae</taxon>
        <taxon>Marinobacter</taxon>
    </lineage>
</organism>
<dbReference type="EMBL" id="JABCKY010000001">
    <property type="protein sequence ID" value="NMT63204.1"/>
    <property type="molecule type" value="Genomic_DNA"/>
</dbReference>
<dbReference type="Proteomes" id="UP000567186">
    <property type="component" value="Unassembled WGS sequence"/>
</dbReference>
<proteinExistence type="predicted"/>
<reference evidence="3 4" key="1">
    <citation type="submission" date="2020-04" db="EMBL/GenBank/DDBJ databases">
        <title>Marinobacter oceani sp. nov., isolated from marine solar saltern.</title>
        <authorList>
            <person name="Chen X.-Y."/>
        </authorList>
    </citation>
    <scope>NUCLEOTIDE SEQUENCE [LARGE SCALE GENOMIC DNA]</scope>
    <source>
        <strain evidence="3 4">W62</strain>
    </source>
</reference>
<dbReference type="OrthoDB" id="1495425at2"/>
<feature type="domain" description="DUF4396" evidence="2">
    <location>
        <begin position="12"/>
        <end position="49"/>
    </location>
</feature>
<keyword evidence="4" id="KW-1185">Reference proteome</keyword>
<gene>
    <name evidence="3" type="ORF">HIU99_06270</name>
</gene>
<evidence type="ECO:0000313" key="4">
    <source>
        <dbReference type="Proteomes" id="UP000567186"/>
    </source>
</evidence>
<dbReference type="Pfam" id="PF14342">
    <property type="entry name" value="DUF4396"/>
    <property type="match status" value="1"/>
</dbReference>
<evidence type="ECO:0000256" key="1">
    <source>
        <dbReference type="SAM" id="Phobius"/>
    </source>
</evidence>
<dbReference type="InterPro" id="IPR025509">
    <property type="entry name" value="DUF4396"/>
</dbReference>
<evidence type="ECO:0000259" key="2">
    <source>
        <dbReference type="Pfam" id="PF14342"/>
    </source>
</evidence>
<keyword evidence="1" id="KW-0472">Membrane</keyword>